<evidence type="ECO:0000256" key="4">
    <source>
        <dbReference type="ARBA" id="ARBA00022679"/>
    </source>
</evidence>
<comment type="cofactor">
    <cofactor evidence="1">
        <name>pyridoxal 5'-phosphate</name>
        <dbReference type="ChEBI" id="CHEBI:597326"/>
    </cofactor>
</comment>
<dbReference type="RefSeq" id="XP_006817079.1">
    <property type="nucleotide sequence ID" value="XM_006817016.1"/>
</dbReference>
<dbReference type="Gene3D" id="3.90.1150.10">
    <property type="entry name" value="Aspartate Aminotransferase, domain 1"/>
    <property type="match status" value="2"/>
</dbReference>
<dbReference type="Pfam" id="PF00155">
    <property type="entry name" value="Aminotran_1_2"/>
    <property type="match status" value="1"/>
</dbReference>
<dbReference type="Gene3D" id="3.40.640.10">
    <property type="entry name" value="Type I PLP-dependent aspartate aminotransferase-like (Major domain)"/>
    <property type="match status" value="1"/>
</dbReference>
<dbReference type="Proteomes" id="UP000694865">
    <property type="component" value="Unplaced"/>
</dbReference>
<evidence type="ECO:0000256" key="3">
    <source>
        <dbReference type="ARBA" id="ARBA00022576"/>
    </source>
</evidence>
<evidence type="ECO:0000256" key="1">
    <source>
        <dbReference type="ARBA" id="ARBA00001933"/>
    </source>
</evidence>
<evidence type="ECO:0000256" key="5">
    <source>
        <dbReference type="ARBA" id="ARBA00022898"/>
    </source>
</evidence>
<dbReference type="InterPro" id="IPR004839">
    <property type="entry name" value="Aminotransferase_I/II_large"/>
</dbReference>
<dbReference type="InterPro" id="IPR015421">
    <property type="entry name" value="PyrdxlP-dep_Trfase_major"/>
</dbReference>
<dbReference type="InterPro" id="IPR015422">
    <property type="entry name" value="PyrdxlP-dep_Trfase_small"/>
</dbReference>
<reference evidence="8" key="1">
    <citation type="submission" date="2025-08" db="UniProtKB">
        <authorList>
            <consortium name="RefSeq"/>
        </authorList>
    </citation>
    <scope>IDENTIFICATION</scope>
    <source>
        <tissue evidence="8">Testes</tissue>
    </source>
</reference>
<feature type="domain" description="Aminotransferase class I/classII large" evidence="6">
    <location>
        <begin position="58"/>
        <end position="198"/>
    </location>
</feature>
<sequence length="324" mass="36172">METAANKMENTKEVAMENETRQSTFTDLIQPHLKDYCPASNLAFNEKVKRLIADGQKVYHLGFGQSPFPILDGAVKKLQQHANENAYLPVQGLPELRSKICEFHRKLDGLTHLKPDNVIIAPGSKELIYLLLAVFNGDVLVLSPTWTTYKPQSQLAHHKAVVIQTTENDDWRVTPENIEKVISENNLLLILCNPDNPSKELTSVGITAVMPTAGYYIFPNFEILRSVLAARGITTGTQMCDTIFDEVNVALMSGGPAFLRPGNEFTVRLCFINFDGTEALKASKKLGTEKDIDDEFLKQYCLTTVEAIQALKKWVKDQLETGSK</sequence>
<keyword evidence="4" id="KW-0808">Transferase</keyword>
<keyword evidence="3" id="KW-0032">Aminotransferase</keyword>
<accession>A0ABM0MAN8</accession>
<keyword evidence="5" id="KW-0663">Pyridoxal phosphate</keyword>
<protein>
    <submittedName>
        <fullName evidence="8">Bifunctional aspartate aminotransferase and glutamate/aspartate-prephenate aminotransferase-like</fullName>
    </submittedName>
</protein>
<evidence type="ECO:0000259" key="6">
    <source>
        <dbReference type="Pfam" id="PF00155"/>
    </source>
</evidence>
<name>A0ABM0MAN8_SACKO</name>
<dbReference type="SUPFAM" id="SSF53383">
    <property type="entry name" value="PLP-dependent transferases"/>
    <property type="match status" value="1"/>
</dbReference>
<dbReference type="PANTHER" id="PTHR46383">
    <property type="entry name" value="ASPARTATE AMINOTRANSFERASE"/>
    <property type="match status" value="1"/>
</dbReference>
<evidence type="ECO:0000313" key="7">
    <source>
        <dbReference type="Proteomes" id="UP000694865"/>
    </source>
</evidence>
<evidence type="ECO:0000313" key="8">
    <source>
        <dbReference type="RefSeq" id="XP_006817079.1"/>
    </source>
</evidence>
<dbReference type="GeneID" id="100375674"/>
<dbReference type="InterPro" id="IPR015424">
    <property type="entry name" value="PyrdxlP-dep_Trfase"/>
</dbReference>
<proteinExistence type="inferred from homology"/>
<evidence type="ECO:0000256" key="2">
    <source>
        <dbReference type="ARBA" id="ARBA00007441"/>
    </source>
</evidence>
<dbReference type="PANTHER" id="PTHR46383:SF1">
    <property type="entry name" value="ASPARTATE AMINOTRANSFERASE"/>
    <property type="match status" value="1"/>
</dbReference>
<dbReference type="InterPro" id="IPR050596">
    <property type="entry name" value="AspAT/PAT-like"/>
</dbReference>
<comment type="similarity">
    <text evidence="2">Belongs to the class-I pyridoxal-phosphate-dependent aminotransferase family.</text>
</comment>
<dbReference type="CDD" id="cd00609">
    <property type="entry name" value="AAT_like"/>
    <property type="match status" value="1"/>
</dbReference>
<keyword evidence="7" id="KW-1185">Reference proteome</keyword>
<organism evidence="7 8">
    <name type="scientific">Saccoglossus kowalevskii</name>
    <name type="common">Acorn worm</name>
    <dbReference type="NCBI Taxonomy" id="10224"/>
    <lineage>
        <taxon>Eukaryota</taxon>
        <taxon>Metazoa</taxon>
        <taxon>Hemichordata</taxon>
        <taxon>Enteropneusta</taxon>
        <taxon>Harrimaniidae</taxon>
        <taxon>Saccoglossus</taxon>
    </lineage>
</organism>
<gene>
    <name evidence="8" type="primary">LOC100375674</name>
</gene>